<sequence length="147" mass="16859">MIADILNVIGIVFIFIFLFTFITTLIDFLFTKQFKSKKAITSGVFLILGAVLIMFVQINGAYVKKETVLYSDANNALPLSVTLVANSKISYDYDKDCLTKGLHRGKVFFKINNLKINKFTNLKITQKYRDSFLVPTIREDNFKIIRK</sequence>
<feature type="transmembrane region" description="Helical" evidence="1">
    <location>
        <begin position="6"/>
        <end position="30"/>
    </location>
</feature>
<dbReference type="Proteomes" id="UP001522905">
    <property type="component" value="Unassembled WGS sequence"/>
</dbReference>
<keyword evidence="1" id="KW-0812">Transmembrane</keyword>
<dbReference type="RefSeq" id="WP_220728579.1">
    <property type="nucleotide sequence ID" value="NZ_BPLM01000017.1"/>
</dbReference>
<evidence type="ECO:0008006" key="4">
    <source>
        <dbReference type="Google" id="ProtNLM"/>
    </source>
</evidence>
<organism evidence="2 3">
    <name type="scientific">Apilactobacillus xinyiensis</name>
    <dbReference type="NCBI Taxonomy" id="2841032"/>
    <lineage>
        <taxon>Bacteria</taxon>
        <taxon>Bacillati</taxon>
        <taxon>Bacillota</taxon>
        <taxon>Bacilli</taxon>
        <taxon>Lactobacillales</taxon>
        <taxon>Lactobacillaceae</taxon>
        <taxon>Apilactobacillus</taxon>
    </lineage>
</organism>
<accession>A0ABT0I342</accession>
<dbReference type="EMBL" id="JAJIAO010000009">
    <property type="protein sequence ID" value="MCK8625152.1"/>
    <property type="molecule type" value="Genomic_DNA"/>
</dbReference>
<evidence type="ECO:0000313" key="2">
    <source>
        <dbReference type="EMBL" id="MCK8625152.1"/>
    </source>
</evidence>
<keyword evidence="1" id="KW-0472">Membrane</keyword>
<proteinExistence type="predicted"/>
<evidence type="ECO:0000256" key="1">
    <source>
        <dbReference type="SAM" id="Phobius"/>
    </source>
</evidence>
<keyword evidence="1" id="KW-1133">Transmembrane helix</keyword>
<gene>
    <name evidence="2" type="ORF">LNP07_06445</name>
</gene>
<feature type="transmembrane region" description="Helical" evidence="1">
    <location>
        <begin position="42"/>
        <end position="62"/>
    </location>
</feature>
<keyword evidence="3" id="KW-1185">Reference proteome</keyword>
<protein>
    <recommendedName>
        <fullName evidence="4">DUF2393 domain-containing protein</fullName>
    </recommendedName>
</protein>
<evidence type="ECO:0000313" key="3">
    <source>
        <dbReference type="Proteomes" id="UP001522905"/>
    </source>
</evidence>
<reference evidence="2 3" key="1">
    <citation type="submission" date="2021-11" db="EMBL/GenBank/DDBJ databases">
        <title>Comparative genomics of bee honey and flower isolates.</title>
        <authorList>
            <person name="Bechtner J.D."/>
            <person name="Gallus M.K."/>
            <person name="Ehrmann M."/>
        </authorList>
    </citation>
    <scope>NUCLEOTIDE SEQUENCE [LARGE SCALE GENOMIC DNA]</scope>
    <source>
        <strain evidence="2 3">M161</strain>
    </source>
</reference>
<name>A0ABT0I342_9LACO</name>
<comment type="caution">
    <text evidence="2">The sequence shown here is derived from an EMBL/GenBank/DDBJ whole genome shotgun (WGS) entry which is preliminary data.</text>
</comment>